<feature type="compositionally biased region" description="Basic residues" evidence="1">
    <location>
        <begin position="1"/>
        <end position="20"/>
    </location>
</feature>
<reference evidence="2" key="1">
    <citation type="submission" date="2014-09" db="EMBL/GenBank/DDBJ databases">
        <authorList>
            <person name="Magalhaes I.L.F."/>
            <person name="Oliveira U."/>
            <person name="Santos F.R."/>
            <person name="Vidigal T.H.D.A."/>
            <person name="Brescovit A.D."/>
            <person name="Santos A.J."/>
        </authorList>
    </citation>
    <scope>NUCLEOTIDE SEQUENCE</scope>
    <source>
        <tissue evidence="2">Shoot tissue taken approximately 20 cm above the soil surface</tissue>
    </source>
</reference>
<dbReference type="AlphaFoldDB" id="A0A0A9C568"/>
<organism evidence="2">
    <name type="scientific">Arundo donax</name>
    <name type="common">Giant reed</name>
    <name type="synonym">Donax arundinaceus</name>
    <dbReference type="NCBI Taxonomy" id="35708"/>
    <lineage>
        <taxon>Eukaryota</taxon>
        <taxon>Viridiplantae</taxon>
        <taxon>Streptophyta</taxon>
        <taxon>Embryophyta</taxon>
        <taxon>Tracheophyta</taxon>
        <taxon>Spermatophyta</taxon>
        <taxon>Magnoliopsida</taxon>
        <taxon>Liliopsida</taxon>
        <taxon>Poales</taxon>
        <taxon>Poaceae</taxon>
        <taxon>PACMAD clade</taxon>
        <taxon>Arundinoideae</taxon>
        <taxon>Arundineae</taxon>
        <taxon>Arundo</taxon>
    </lineage>
</organism>
<protein>
    <submittedName>
        <fullName evidence="2">Uncharacterized protein</fullName>
    </submittedName>
</protein>
<dbReference type="EMBL" id="GBRH01231263">
    <property type="protein sequence ID" value="JAD66632.1"/>
    <property type="molecule type" value="Transcribed_RNA"/>
</dbReference>
<proteinExistence type="predicted"/>
<sequence>MGNTRQHRSKKRRCSVRARPKTAAVTTPVMEGRWRPLRRPTEATASSMTGGS</sequence>
<reference evidence="2" key="2">
    <citation type="journal article" date="2015" name="Data Brief">
        <title>Shoot transcriptome of the giant reed, Arundo donax.</title>
        <authorList>
            <person name="Barrero R.A."/>
            <person name="Guerrero F.D."/>
            <person name="Moolhuijzen P."/>
            <person name="Goolsby J.A."/>
            <person name="Tidwell J."/>
            <person name="Bellgard S.E."/>
            <person name="Bellgard M.I."/>
        </authorList>
    </citation>
    <scope>NUCLEOTIDE SEQUENCE</scope>
    <source>
        <tissue evidence="2">Shoot tissue taken approximately 20 cm above the soil surface</tissue>
    </source>
</reference>
<name>A0A0A9C568_ARUDO</name>
<feature type="compositionally biased region" description="Polar residues" evidence="1">
    <location>
        <begin position="43"/>
        <end position="52"/>
    </location>
</feature>
<evidence type="ECO:0000313" key="2">
    <source>
        <dbReference type="EMBL" id="JAD66632.1"/>
    </source>
</evidence>
<accession>A0A0A9C568</accession>
<feature type="region of interest" description="Disordered" evidence="1">
    <location>
        <begin position="1"/>
        <end position="52"/>
    </location>
</feature>
<evidence type="ECO:0000256" key="1">
    <source>
        <dbReference type="SAM" id="MobiDB-lite"/>
    </source>
</evidence>